<reference evidence="3" key="1">
    <citation type="submission" date="2020-07" db="EMBL/GenBank/DDBJ databases">
        <title>The High-quality genome of the commercially important snow crab, Chionoecetes opilio.</title>
        <authorList>
            <person name="Jeong J.-H."/>
            <person name="Ryu S."/>
        </authorList>
    </citation>
    <scope>NUCLEOTIDE SEQUENCE</scope>
    <source>
        <strain evidence="3">MADBK_172401_WGS</strain>
        <tissue evidence="3">Digestive gland</tissue>
    </source>
</reference>
<keyword evidence="2" id="KW-0472">Membrane</keyword>
<feature type="transmembrane region" description="Helical" evidence="2">
    <location>
        <begin position="102"/>
        <end position="123"/>
    </location>
</feature>
<dbReference type="AlphaFoldDB" id="A0A8J5CRV8"/>
<dbReference type="Proteomes" id="UP000770661">
    <property type="component" value="Unassembled WGS sequence"/>
</dbReference>
<feature type="transmembrane region" description="Helical" evidence="2">
    <location>
        <begin position="129"/>
        <end position="153"/>
    </location>
</feature>
<dbReference type="EMBL" id="JACEEZ010017375">
    <property type="protein sequence ID" value="KAG0717587.1"/>
    <property type="molecule type" value="Genomic_DNA"/>
</dbReference>
<comment type="caution">
    <text evidence="3">The sequence shown here is derived from an EMBL/GenBank/DDBJ whole genome shotgun (WGS) entry which is preliminary data.</text>
</comment>
<keyword evidence="2" id="KW-1133">Transmembrane helix</keyword>
<evidence type="ECO:0008006" key="5">
    <source>
        <dbReference type="Google" id="ProtNLM"/>
    </source>
</evidence>
<evidence type="ECO:0000256" key="1">
    <source>
        <dbReference type="SAM" id="MobiDB-lite"/>
    </source>
</evidence>
<dbReference type="OrthoDB" id="6351228at2759"/>
<evidence type="ECO:0000313" key="4">
    <source>
        <dbReference type="Proteomes" id="UP000770661"/>
    </source>
</evidence>
<gene>
    <name evidence="3" type="ORF">GWK47_054104</name>
</gene>
<proteinExistence type="predicted"/>
<dbReference type="GO" id="GO:0005886">
    <property type="term" value="C:plasma membrane"/>
    <property type="evidence" value="ECO:0007669"/>
    <property type="project" value="TreeGrafter"/>
</dbReference>
<accession>A0A8J5CRV8</accession>
<dbReference type="GO" id="GO:0035159">
    <property type="term" value="P:regulation of tube length, open tracheal system"/>
    <property type="evidence" value="ECO:0007669"/>
    <property type="project" value="TreeGrafter"/>
</dbReference>
<feature type="region of interest" description="Disordered" evidence="1">
    <location>
        <begin position="181"/>
        <end position="200"/>
    </location>
</feature>
<dbReference type="PANTHER" id="PTHR36694">
    <property type="entry name" value="PASIFLORA 1, ISOFORM A-RELATED"/>
    <property type="match status" value="1"/>
</dbReference>
<dbReference type="PANTHER" id="PTHR36694:SF4">
    <property type="entry name" value="LD42595P"/>
    <property type="match status" value="1"/>
</dbReference>
<dbReference type="GO" id="GO:0060857">
    <property type="term" value="P:establishment of glial blood-brain barrier"/>
    <property type="evidence" value="ECO:0007669"/>
    <property type="project" value="TreeGrafter"/>
</dbReference>
<sequence length="200" mass="22687">MKFCIFPQIQGLFALVTGLFDIYSLSLAEPGSSHYGFYLFSYDFVYAGNLNVRNSLMLFGGITAAGGLSLIVTSVLLLQGLRKENEMCLDLSLQENEMRLEPWIWCMAVFTAWRSLVIIYASIVNDMVFTYHILMCLLWILFILGNIYAWLVVHSFYHELCEISKLEDVARVKMEVMSSFSASRPTTPGTKSDVTTKMIP</sequence>
<dbReference type="GO" id="GO:0019991">
    <property type="term" value="P:septate junction assembly"/>
    <property type="evidence" value="ECO:0007669"/>
    <property type="project" value="TreeGrafter"/>
</dbReference>
<evidence type="ECO:0000313" key="3">
    <source>
        <dbReference type="EMBL" id="KAG0717587.1"/>
    </source>
</evidence>
<name>A0A8J5CRV8_CHIOP</name>
<evidence type="ECO:0000256" key="2">
    <source>
        <dbReference type="SAM" id="Phobius"/>
    </source>
</evidence>
<feature type="transmembrane region" description="Helical" evidence="2">
    <location>
        <begin position="56"/>
        <end position="81"/>
    </location>
</feature>
<keyword evidence="2" id="KW-0812">Transmembrane</keyword>
<organism evidence="3 4">
    <name type="scientific">Chionoecetes opilio</name>
    <name type="common">Atlantic snow crab</name>
    <name type="synonym">Cancer opilio</name>
    <dbReference type="NCBI Taxonomy" id="41210"/>
    <lineage>
        <taxon>Eukaryota</taxon>
        <taxon>Metazoa</taxon>
        <taxon>Ecdysozoa</taxon>
        <taxon>Arthropoda</taxon>
        <taxon>Crustacea</taxon>
        <taxon>Multicrustacea</taxon>
        <taxon>Malacostraca</taxon>
        <taxon>Eumalacostraca</taxon>
        <taxon>Eucarida</taxon>
        <taxon>Decapoda</taxon>
        <taxon>Pleocyemata</taxon>
        <taxon>Brachyura</taxon>
        <taxon>Eubrachyura</taxon>
        <taxon>Majoidea</taxon>
        <taxon>Majidae</taxon>
        <taxon>Chionoecetes</taxon>
    </lineage>
</organism>
<keyword evidence="4" id="KW-1185">Reference proteome</keyword>
<protein>
    <recommendedName>
        <fullName evidence="5">Transmembrane protein</fullName>
    </recommendedName>
</protein>